<dbReference type="InterPro" id="IPR000843">
    <property type="entry name" value="HTH_LacI"/>
</dbReference>
<protein>
    <submittedName>
        <fullName evidence="5">LacI family DNA-binding transcriptional regulator</fullName>
    </submittedName>
</protein>
<reference evidence="6" key="1">
    <citation type="journal article" date="2019" name="Int. J. Syst. Evol. Microbiol.">
        <title>The Global Catalogue of Microorganisms (GCM) 10K type strain sequencing project: providing services to taxonomists for standard genome sequencing and annotation.</title>
        <authorList>
            <consortium name="The Broad Institute Genomics Platform"/>
            <consortium name="The Broad Institute Genome Sequencing Center for Infectious Disease"/>
            <person name="Wu L."/>
            <person name="Ma J."/>
        </authorList>
    </citation>
    <scope>NUCLEOTIDE SEQUENCE [LARGE SCALE GENOMIC DNA]</scope>
    <source>
        <strain evidence="6">CGMCC 1.12471</strain>
    </source>
</reference>
<evidence type="ECO:0000313" key="6">
    <source>
        <dbReference type="Proteomes" id="UP001597347"/>
    </source>
</evidence>
<keyword evidence="1" id="KW-0805">Transcription regulation</keyword>
<comment type="caution">
    <text evidence="5">The sequence shown here is derived from an EMBL/GenBank/DDBJ whole genome shotgun (WGS) entry which is preliminary data.</text>
</comment>
<dbReference type="InterPro" id="IPR010982">
    <property type="entry name" value="Lambda_DNA-bd_dom_sf"/>
</dbReference>
<dbReference type="SUPFAM" id="SSF53822">
    <property type="entry name" value="Periplasmic binding protein-like I"/>
    <property type="match status" value="1"/>
</dbReference>
<name>A0ABW4LCU3_9MICO</name>
<dbReference type="Pfam" id="PF00356">
    <property type="entry name" value="LacI"/>
    <property type="match status" value="1"/>
</dbReference>
<dbReference type="InterPro" id="IPR046335">
    <property type="entry name" value="LacI/GalR-like_sensor"/>
</dbReference>
<dbReference type="CDD" id="cd01392">
    <property type="entry name" value="HTH_LacI"/>
    <property type="match status" value="1"/>
</dbReference>
<keyword evidence="2 5" id="KW-0238">DNA-binding</keyword>
<keyword evidence="3" id="KW-0804">Transcription</keyword>
<keyword evidence="6" id="KW-1185">Reference proteome</keyword>
<dbReference type="EMBL" id="JBHUEA010000001">
    <property type="protein sequence ID" value="MFD1719951.1"/>
    <property type="molecule type" value="Genomic_DNA"/>
</dbReference>
<accession>A0ABW4LCU3</accession>
<dbReference type="Pfam" id="PF13377">
    <property type="entry name" value="Peripla_BP_3"/>
    <property type="match status" value="1"/>
</dbReference>
<dbReference type="Gene3D" id="1.10.260.40">
    <property type="entry name" value="lambda repressor-like DNA-binding domains"/>
    <property type="match status" value="1"/>
</dbReference>
<dbReference type="PANTHER" id="PTHR30146">
    <property type="entry name" value="LACI-RELATED TRANSCRIPTIONAL REPRESSOR"/>
    <property type="match status" value="1"/>
</dbReference>
<dbReference type="Proteomes" id="UP001597347">
    <property type="component" value="Unassembled WGS sequence"/>
</dbReference>
<proteinExistence type="predicted"/>
<evidence type="ECO:0000256" key="1">
    <source>
        <dbReference type="ARBA" id="ARBA00023015"/>
    </source>
</evidence>
<evidence type="ECO:0000313" key="5">
    <source>
        <dbReference type="EMBL" id="MFD1719951.1"/>
    </source>
</evidence>
<gene>
    <name evidence="5" type="ORF">ACFSBI_00170</name>
</gene>
<dbReference type="PANTHER" id="PTHR30146:SF153">
    <property type="entry name" value="LACTOSE OPERON REPRESSOR"/>
    <property type="match status" value="1"/>
</dbReference>
<evidence type="ECO:0000256" key="3">
    <source>
        <dbReference type="ARBA" id="ARBA00023163"/>
    </source>
</evidence>
<dbReference type="PROSITE" id="PS50932">
    <property type="entry name" value="HTH_LACI_2"/>
    <property type="match status" value="1"/>
</dbReference>
<dbReference type="Gene3D" id="3.40.50.2300">
    <property type="match status" value="2"/>
</dbReference>
<dbReference type="GO" id="GO:0003677">
    <property type="term" value="F:DNA binding"/>
    <property type="evidence" value="ECO:0007669"/>
    <property type="project" value="UniProtKB-KW"/>
</dbReference>
<feature type="domain" description="HTH lacI-type" evidence="4">
    <location>
        <begin position="8"/>
        <end position="62"/>
    </location>
</feature>
<dbReference type="SUPFAM" id="SSF47413">
    <property type="entry name" value="lambda repressor-like DNA-binding domains"/>
    <property type="match status" value="1"/>
</dbReference>
<dbReference type="RefSeq" id="WP_377931158.1">
    <property type="nucleotide sequence ID" value="NZ_JBHUEA010000001.1"/>
</dbReference>
<dbReference type="InterPro" id="IPR028082">
    <property type="entry name" value="Peripla_BP_I"/>
</dbReference>
<dbReference type="SMART" id="SM00354">
    <property type="entry name" value="HTH_LACI"/>
    <property type="match status" value="1"/>
</dbReference>
<organism evidence="5 6">
    <name type="scientific">Amnibacterium endophyticum</name>
    <dbReference type="NCBI Taxonomy" id="2109337"/>
    <lineage>
        <taxon>Bacteria</taxon>
        <taxon>Bacillati</taxon>
        <taxon>Actinomycetota</taxon>
        <taxon>Actinomycetes</taxon>
        <taxon>Micrococcales</taxon>
        <taxon>Microbacteriaceae</taxon>
        <taxon>Amnibacterium</taxon>
    </lineage>
</organism>
<sequence>MAGGGRRQTLRDVATRAGTSVPTVSKVLRGGTDVSERTRDQVMEAARSLGYVARATRQGRSSALSLIDFVVSDMHGTWAHEALSGVEEAATEADHDVVLTISRREGGWAHRVLRRRSAGVVIALVDATTEQLDLLRAAGRPFVLIDPMSRPPAYAASVGVTNWDGGRAAAEHLLALGHRRFVAIGGTRTHLYSQARLDGFRSAVEAQPGAELVGTGWADWLREPAGEVASDLLRRHRPTAVFCCNDLMAVGVCDAAASLGLRVPQDLSVVGFDDVPEAAWLTPQLTTVRQPTAELGAAAVRMLLRMSGDGSGPPPHIDLATRLVERASTAAAPVA</sequence>
<evidence type="ECO:0000256" key="2">
    <source>
        <dbReference type="ARBA" id="ARBA00023125"/>
    </source>
</evidence>
<evidence type="ECO:0000259" key="4">
    <source>
        <dbReference type="PROSITE" id="PS50932"/>
    </source>
</evidence>